<dbReference type="Proteomes" id="UP000797356">
    <property type="component" value="Chromosome 2"/>
</dbReference>
<dbReference type="OrthoDB" id="418495at2759"/>
<dbReference type="Gene3D" id="3.40.30.10">
    <property type="entry name" value="Glutaredoxin"/>
    <property type="match status" value="1"/>
</dbReference>
<dbReference type="PANTHER" id="PTHR10168">
    <property type="entry name" value="GLUTAREDOXIN"/>
    <property type="match status" value="1"/>
</dbReference>
<name>A0A8K0HYF5_COCNU</name>
<accession>A0A8K0HYF5</accession>
<comment type="caution">
    <text evidence="6">The sequence shown here is derived from an EMBL/GenBank/DDBJ whole genome shotgun (WGS) entry which is preliminary data.</text>
</comment>
<dbReference type="EMBL" id="CM017873">
    <property type="protein sequence ID" value="KAG1330177.1"/>
    <property type="molecule type" value="Genomic_DNA"/>
</dbReference>
<evidence type="ECO:0000256" key="3">
    <source>
        <dbReference type="ARBA" id="ARBA00022490"/>
    </source>
</evidence>
<dbReference type="InterPro" id="IPR036249">
    <property type="entry name" value="Thioredoxin-like_sf"/>
</dbReference>
<reference evidence="6" key="1">
    <citation type="journal article" date="2017" name="Gigascience">
        <title>The genome draft of coconut (Cocos nucifera).</title>
        <authorList>
            <person name="Xiao Y."/>
            <person name="Xu P."/>
            <person name="Fan H."/>
            <person name="Baudouin L."/>
            <person name="Xia W."/>
            <person name="Bocs S."/>
            <person name="Xu J."/>
            <person name="Li Q."/>
            <person name="Guo A."/>
            <person name="Zhou L."/>
            <person name="Li J."/>
            <person name="Wu Y."/>
            <person name="Ma Z."/>
            <person name="Armero A."/>
            <person name="Issali A.E."/>
            <person name="Liu N."/>
            <person name="Peng M."/>
            <person name="Yang Y."/>
        </authorList>
    </citation>
    <scope>NUCLEOTIDE SEQUENCE</scope>
    <source>
        <tissue evidence="6">Spear leaf of Hainan Tall coconut</tissue>
    </source>
</reference>
<evidence type="ECO:0000259" key="5">
    <source>
        <dbReference type="Pfam" id="PF00462"/>
    </source>
</evidence>
<gene>
    <name evidence="6" type="ORF">COCNU_02G001450</name>
</gene>
<evidence type="ECO:0000256" key="4">
    <source>
        <dbReference type="ARBA" id="ARBA00023284"/>
    </source>
</evidence>
<reference evidence="6" key="2">
    <citation type="submission" date="2019-07" db="EMBL/GenBank/DDBJ databases">
        <authorList>
            <person name="Yang Y."/>
            <person name="Bocs S."/>
            <person name="Baudouin L."/>
        </authorList>
    </citation>
    <scope>NUCLEOTIDE SEQUENCE</scope>
    <source>
        <tissue evidence="6">Spear leaf of Hainan Tall coconut</tissue>
    </source>
</reference>
<organism evidence="6 7">
    <name type="scientific">Cocos nucifera</name>
    <name type="common">Coconut palm</name>
    <dbReference type="NCBI Taxonomy" id="13894"/>
    <lineage>
        <taxon>Eukaryota</taxon>
        <taxon>Viridiplantae</taxon>
        <taxon>Streptophyta</taxon>
        <taxon>Embryophyta</taxon>
        <taxon>Tracheophyta</taxon>
        <taxon>Spermatophyta</taxon>
        <taxon>Magnoliopsida</taxon>
        <taxon>Liliopsida</taxon>
        <taxon>Arecaceae</taxon>
        <taxon>Arecoideae</taxon>
        <taxon>Cocoseae</taxon>
        <taxon>Attaleinae</taxon>
        <taxon>Cocos</taxon>
    </lineage>
</organism>
<protein>
    <submittedName>
        <fullName evidence="6">Monothiol glutaredoxin-S2</fullName>
    </submittedName>
</protein>
<evidence type="ECO:0000256" key="2">
    <source>
        <dbReference type="ARBA" id="ARBA00007568"/>
    </source>
</evidence>
<sequence>MQGVSCWPLVGGEVVAVAAMATATAAAGAGGKRRGTALSIDGAEPPEERIERLILENPVLIFSRRGCCMCHVMKSLLATVGVHPTVIELEEAEETAAAASAAGVGLPALFIGGAPVGGLECLMGLHLSGRLVPRLQEVGALWG</sequence>
<dbReference type="AlphaFoldDB" id="A0A8K0HYF5"/>
<comment type="similarity">
    <text evidence="2">Belongs to the glutaredoxin family. CC-type subfamily.</text>
</comment>
<feature type="domain" description="Glutaredoxin" evidence="5">
    <location>
        <begin position="59"/>
        <end position="113"/>
    </location>
</feature>
<dbReference type="GO" id="GO:0005737">
    <property type="term" value="C:cytoplasm"/>
    <property type="evidence" value="ECO:0007669"/>
    <property type="project" value="UniProtKB-SubCell"/>
</dbReference>
<evidence type="ECO:0000313" key="6">
    <source>
        <dbReference type="EMBL" id="KAG1330177.1"/>
    </source>
</evidence>
<dbReference type="Pfam" id="PF00462">
    <property type="entry name" value="Glutaredoxin"/>
    <property type="match status" value="1"/>
</dbReference>
<dbReference type="PROSITE" id="PS51354">
    <property type="entry name" value="GLUTAREDOXIN_2"/>
    <property type="match status" value="1"/>
</dbReference>
<dbReference type="SUPFAM" id="SSF52833">
    <property type="entry name" value="Thioredoxin-like"/>
    <property type="match status" value="1"/>
</dbReference>
<keyword evidence="4" id="KW-0676">Redox-active center</keyword>
<comment type="subcellular location">
    <subcellularLocation>
        <location evidence="1">Cytoplasm</location>
    </subcellularLocation>
</comment>
<dbReference type="InterPro" id="IPR011905">
    <property type="entry name" value="GlrX-like_pln_2"/>
</dbReference>
<dbReference type="NCBIfam" id="TIGR02189">
    <property type="entry name" value="GlrX-like_plant"/>
    <property type="match status" value="1"/>
</dbReference>
<proteinExistence type="inferred from homology"/>
<keyword evidence="7" id="KW-1185">Reference proteome</keyword>
<evidence type="ECO:0000256" key="1">
    <source>
        <dbReference type="ARBA" id="ARBA00004496"/>
    </source>
</evidence>
<dbReference type="InterPro" id="IPR002109">
    <property type="entry name" value="Glutaredoxin"/>
</dbReference>
<keyword evidence="3" id="KW-0963">Cytoplasm</keyword>
<evidence type="ECO:0000313" key="7">
    <source>
        <dbReference type="Proteomes" id="UP000797356"/>
    </source>
</evidence>